<dbReference type="AlphaFoldDB" id="A0A523BAE3"/>
<gene>
    <name evidence="6" type="primary">rpl4</name>
    <name evidence="7" type="ORF">DSO08_04925</name>
</gene>
<dbReference type="GO" id="GO:0019843">
    <property type="term" value="F:rRNA binding"/>
    <property type="evidence" value="ECO:0007669"/>
    <property type="project" value="UniProtKB-UniRule"/>
</dbReference>
<comment type="similarity">
    <text evidence="1 6">Belongs to the universal ribosomal protein uL4 family.</text>
</comment>
<comment type="function">
    <text evidence="6">Forms part of the polypeptide exit tunnel.</text>
</comment>
<keyword evidence="3 6" id="KW-0694">RNA-binding</keyword>
<keyword evidence="5 6" id="KW-0687">Ribonucleoprotein</keyword>
<dbReference type="GO" id="GO:0006412">
    <property type="term" value="P:translation"/>
    <property type="evidence" value="ECO:0007669"/>
    <property type="project" value="UniProtKB-UniRule"/>
</dbReference>
<dbReference type="InterPro" id="IPR002136">
    <property type="entry name" value="Ribosomal_uL4"/>
</dbReference>
<organism evidence="7 8">
    <name type="scientific">Thermoproteota archaeon</name>
    <dbReference type="NCBI Taxonomy" id="2056631"/>
    <lineage>
        <taxon>Archaea</taxon>
        <taxon>Thermoproteota</taxon>
    </lineage>
</organism>
<dbReference type="HAMAP" id="MF_01328_A">
    <property type="entry name" value="Ribosomal_uL4_A"/>
    <property type="match status" value="1"/>
</dbReference>
<evidence type="ECO:0000256" key="2">
    <source>
        <dbReference type="ARBA" id="ARBA00022730"/>
    </source>
</evidence>
<dbReference type="Pfam" id="PF00573">
    <property type="entry name" value="Ribosomal_L4"/>
    <property type="match status" value="1"/>
</dbReference>
<reference evidence="7 8" key="1">
    <citation type="journal article" date="2019" name="Nat. Microbiol.">
        <title>Expanding anaerobic alkane metabolism in the domain of Archaea.</title>
        <authorList>
            <person name="Wang Y."/>
            <person name="Wegener G."/>
            <person name="Hou J."/>
            <person name="Wang F."/>
            <person name="Xiao X."/>
        </authorList>
    </citation>
    <scope>NUCLEOTIDE SEQUENCE [LARGE SCALE GENOMIC DNA]</scope>
    <source>
        <strain evidence="7">WYZ-LMO10</strain>
    </source>
</reference>
<accession>A0A523BAE3</accession>
<name>A0A523BAE3_9CREN</name>
<dbReference type="Proteomes" id="UP000315399">
    <property type="component" value="Unassembled WGS sequence"/>
</dbReference>
<dbReference type="SUPFAM" id="SSF52166">
    <property type="entry name" value="Ribosomal protein L4"/>
    <property type="match status" value="1"/>
</dbReference>
<evidence type="ECO:0000256" key="4">
    <source>
        <dbReference type="ARBA" id="ARBA00022980"/>
    </source>
</evidence>
<evidence type="ECO:0000313" key="7">
    <source>
        <dbReference type="EMBL" id="TDA37917.1"/>
    </source>
</evidence>
<comment type="caution">
    <text evidence="7">The sequence shown here is derived from an EMBL/GenBank/DDBJ whole genome shotgun (WGS) entry which is preliminary data.</text>
</comment>
<evidence type="ECO:0000256" key="3">
    <source>
        <dbReference type="ARBA" id="ARBA00022884"/>
    </source>
</evidence>
<dbReference type="PROSITE" id="PS00939">
    <property type="entry name" value="RIBOSOMAL_L1E"/>
    <property type="match status" value="1"/>
</dbReference>
<evidence type="ECO:0000256" key="6">
    <source>
        <dbReference type="HAMAP-Rule" id="MF_01328"/>
    </source>
</evidence>
<dbReference type="InterPro" id="IPR023574">
    <property type="entry name" value="Ribosomal_uL4_dom_sf"/>
</dbReference>
<dbReference type="NCBIfam" id="TIGR03672">
    <property type="entry name" value="rpl4p_arch"/>
    <property type="match status" value="1"/>
</dbReference>
<dbReference type="GO" id="GO:0003735">
    <property type="term" value="F:structural constituent of ribosome"/>
    <property type="evidence" value="ECO:0007669"/>
    <property type="project" value="InterPro"/>
</dbReference>
<dbReference type="PANTHER" id="PTHR19431">
    <property type="entry name" value="60S RIBOSOMAL PROTEIN L4"/>
    <property type="match status" value="1"/>
</dbReference>
<proteinExistence type="inferred from homology"/>
<keyword evidence="4 6" id="KW-0689">Ribosomal protein</keyword>
<evidence type="ECO:0000313" key="8">
    <source>
        <dbReference type="Proteomes" id="UP000315399"/>
    </source>
</evidence>
<evidence type="ECO:0000256" key="5">
    <source>
        <dbReference type="ARBA" id="ARBA00023274"/>
    </source>
</evidence>
<dbReference type="EMBL" id="QNVH01000051">
    <property type="protein sequence ID" value="TDA37917.1"/>
    <property type="molecule type" value="Genomic_DNA"/>
</dbReference>
<dbReference type="GO" id="GO:1990904">
    <property type="term" value="C:ribonucleoprotein complex"/>
    <property type="evidence" value="ECO:0007669"/>
    <property type="project" value="UniProtKB-KW"/>
</dbReference>
<sequence length="263" mass="29299">MESEAIEKRSVPVYSLDGSIKGDVELPKVFFEEVRPDLIRRAFISSFTAKIQPKGRDPMAGKRTSAESLGVGLDLARVPRVKGGGPAAFVPNVVGGRLAFPPRPEKIFHERINEKERTLALRSAIAATAIRDLVTSRGHVIKENVHLPIVVSDEVKKLKRASEFREFLKKISLWDDVIRAKNGIKERPGKGKYRGRRWVKPKTILLVTDELNPPVRLAARNFSGLDFAEVSSLNIERLAPGGHPGRLTIWTESALKKLEEIFA</sequence>
<dbReference type="Gene3D" id="3.40.1370.10">
    <property type="match status" value="1"/>
</dbReference>
<comment type="subunit">
    <text evidence="6">Part of the 50S ribosomal subunit.</text>
</comment>
<protein>
    <recommendedName>
        <fullName evidence="6">Large ribosomal subunit protein uL4</fullName>
    </recommendedName>
</protein>
<dbReference type="InterPro" id="IPR019970">
    <property type="entry name" value="Ribosomall_uL4-arc"/>
</dbReference>
<dbReference type="InterPro" id="IPR013000">
    <property type="entry name" value="Ribosomal_uL4_euk/arc_CS"/>
</dbReference>
<evidence type="ECO:0000256" key="1">
    <source>
        <dbReference type="ARBA" id="ARBA00010528"/>
    </source>
</evidence>
<dbReference type="GO" id="GO:0005840">
    <property type="term" value="C:ribosome"/>
    <property type="evidence" value="ECO:0007669"/>
    <property type="project" value="UniProtKB-KW"/>
</dbReference>
<dbReference type="InterPro" id="IPR045240">
    <property type="entry name" value="Ribosomal_uL4_euk/arch"/>
</dbReference>
<keyword evidence="2 6" id="KW-0699">rRNA-binding</keyword>
<comment type="function">
    <text evidence="6">One of the primary rRNA binding proteins, this protein initially binds near the 5'-end of the 23S rRNA. It is important during the early stages of 50S assembly. It makes multiple contacts with different domains of the 23S rRNA in the assembled 50S subunit and ribosome.</text>
</comment>